<evidence type="ECO:0000313" key="3">
    <source>
        <dbReference type="EMBL" id="KAJ6226366.1"/>
    </source>
</evidence>
<evidence type="ECO:0000313" key="4">
    <source>
        <dbReference type="Proteomes" id="UP001150062"/>
    </source>
</evidence>
<dbReference type="Proteomes" id="UP001150062">
    <property type="component" value="Unassembled WGS sequence"/>
</dbReference>
<dbReference type="InterPro" id="IPR036871">
    <property type="entry name" value="PX_dom_sf"/>
</dbReference>
<comment type="caution">
    <text evidence="3">The sequence shown here is derived from an EMBL/GenBank/DDBJ whole genome shotgun (WGS) entry which is preliminary data.</text>
</comment>
<dbReference type="Pfam" id="PF00787">
    <property type="entry name" value="PX"/>
    <property type="match status" value="1"/>
</dbReference>
<name>A0ABQ8X1Q7_9EUKA</name>
<feature type="region of interest" description="Disordered" evidence="1">
    <location>
        <begin position="1"/>
        <end position="70"/>
    </location>
</feature>
<dbReference type="SMART" id="SM00312">
    <property type="entry name" value="PX"/>
    <property type="match status" value="1"/>
</dbReference>
<accession>A0ABQ8X1Q7</accession>
<feature type="compositionally biased region" description="Polar residues" evidence="1">
    <location>
        <begin position="37"/>
        <end position="48"/>
    </location>
</feature>
<feature type="compositionally biased region" description="Basic and acidic residues" evidence="1">
    <location>
        <begin position="49"/>
        <end position="68"/>
    </location>
</feature>
<dbReference type="PANTHER" id="PTHR10555:SF170">
    <property type="entry name" value="FI18122P1"/>
    <property type="match status" value="1"/>
</dbReference>
<dbReference type="Gene3D" id="1.20.1270.60">
    <property type="entry name" value="Arfaptin homology (AH) domain/BAR domain"/>
    <property type="match status" value="1"/>
</dbReference>
<keyword evidence="4" id="KW-1185">Reference proteome</keyword>
<dbReference type="InterPro" id="IPR001683">
    <property type="entry name" value="PX_dom"/>
</dbReference>
<reference evidence="3" key="1">
    <citation type="submission" date="2022-08" db="EMBL/GenBank/DDBJ databases">
        <title>Novel sulfate-reducing endosymbionts in the free-living metamonad Anaeramoeba.</title>
        <authorList>
            <person name="Jerlstrom-Hultqvist J."/>
            <person name="Cepicka I."/>
            <person name="Gallot-Lavallee L."/>
            <person name="Salas-Leiva D."/>
            <person name="Curtis B.A."/>
            <person name="Zahonova K."/>
            <person name="Pipaliya S."/>
            <person name="Dacks J."/>
            <person name="Roger A.J."/>
        </authorList>
    </citation>
    <scope>NUCLEOTIDE SEQUENCE</scope>
    <source>
        <strain evidence="3">Schooner1</strain>
    </source>
</reference>
<feature type="domain" description="PX" evidence="2">
    <location>
        <begin position="75"/>
        <end position="189"/>
    </location>
</feature>
<dbReference type="EMBL" id="JAOAOG010000345">
    <property type="protein sequence ID" value="KAJ6226366.1"/>
    <property type="molecule type" value="Genomic_DNA"/>
</dbReference>
<organism evidence="3 4">
    <name type="scientific">Anaeramoeba flamelloides</name>
    <dbReference type="NCBI Taxonomy" id="1746091"/>
    <lineage>
        <taxon>Eukaryota</taxon>
        <taxon>Metamonada</taxon>
        <taxon>Anaeramoebidae</taxon>
        <taxon>Anaeramoeba</taxon>
    </lineage>
</organism>
<dbReference type="InterPro" id="IPR027267">
    <property type="entry name" value="AH/BAR_dom_sf"/>
</dbReference>
<dbReference type="Gene3D" id="3.30.1520.10">
    <property type="entry name" value="Phox-like domain"/>
    <property type="match status" value="1"/>
</dbReference>
<dbReference type="PROSITE" id="PS50195">
    <property type="entry name" value="PX"/>
    <property type="match status" value="1"/>
</dbReference>
<evidence type="ECO:0000259" key="2">
    <source>
        <dbReference type="PROSITE" id="PS50195"/>
    </source>
</evidence>
<gene>
    <name evidence="3" type="ORF">M0813_11057</name>
</gene>
<protein>
    <submittedName>
        <fullName evidence="3">Sorting nexin</fullName>
    </submittedName>
</protein>
<proteinExistence type="predicted"/>
<evidence type="ECO:0000256" key="1">
    <source>
        <dbReference type="SAM" id="MobiDB-lite"/>
    </source>
</evidence>
<dbReference type="SUPFAM" id="SSF64268">
    <property type="entry name" value="PX domain"/>
    <property type="match status" value="1"/>
</dbReference>
<dbReference type="PANTHER" id="PTHR10555">
    <property type="entry name" value="SORTING NEXIN"/>
    <property type="match status" value="1"/>
</dbReference>
<feature type="compositionally biased region" description="Low complexity" evidence="1">
    <location>
        <begin position="1"/>
        <end position="23"/>
    </location>
</feature>
<sequence>MTEQSNKNENSETTSESSSSSGSDSEETTKFEEVSVISEQKTTNTTIMKSEKNINQKKEKEKEKEKEPNLNTFQSNLQISVSKPISRGSGRNKFTSYQIKTKLKDDKEKEFVVTRRYKDFLWLHNNLYEDFPGVVIPILPGKKLISKFKERFVESRRAKFEIFLNRIKVHKLLHSSPYFKQFLEKDVFNIFKSQDNKKKKNKKSNQDNIILNEAYKNINFQPSDLEYIQNVIKRWETIIPFLKEILNESNRFRNEKEIIGNCITRLGGTIQKLKKSEKDNQFRDMENLFSKKIAKIGDLVIGDFETDHLEFNDSIQDHLNLSIAVINSEKTRKSVESKYKIATEYEKYTKGKVDKAKKLKSKSVVAFEKEYKKATKRRKDLKNKTEQISAVFANELKVLQRNQERGISNTFLLFSQAQFTLAKRSTKCWDEIVTKIEEIKI</sequence>